<reference evidence="1 2" key="1">
    <citation type="submission" date="2013-11" db="EMBL/GenBank/DDBJ databases">
        <title>Draft genome of the bovine lungworm Dictyocaulus viviparus.</title>
        <authorList>
            <person name="Mitreva M."/>
        </authorList>
    </citation>
    <scope>NUCLEOTIDE SEQUENCE [LARGE SCALE GENOMIC DNA]</scope>
    <source>
        <strain evidence="1 2">HannoverDv2000</strain>
    </source>
</reference>
<organism evidence="1 2">
    <name type="scientific">Dictyocaulus viviparus</name>
    <name type="common">Bovine lungworm</name>
    <dbReference type="NCBI Taxonomy" id="29172"/>
    <lineage>
        <taxon>Eukaryota</taxon>
        <taxon>Metazoa</taxon>
        <taxon>Ecdysozoa</taxon>
        <taxon>Nematoda</taxon>
        <taxon>Chromadorea</taxon>
        <taxon>Rhabditida</taxon>
        <taxon>Rhabditina</taxon>
        <taxon>Rhabditomorpha</taxon>
        <taxon>Strongyloidea</taxon>
        <taxon>Metastrongylidae</taxon>
        <taxon>Dictyocaulus</taxon>
    </lineage>
</organism>
<gene>
    <name evidence="1" type="ORF">DICVIV_13904</name>
</gene>
<evidence type="ECO:0000313" key="1">
    <source>
        <dbReference type="EMBL" id="KJH40166.1"/>
    </source>
</evidence>
<dbReference type="Gene3D" id="3.75.10.10">
    <property type="entry name" value="L-arginine/glycine Amidinotransferase, Chain A"/>
    <property type="match status" value="1"/>
</dbReference>
<protein>
    <recommendedName>
        <fullName evidence="3">Amidinotransferase</fullName>
    </recommendedName>
</protein>
<dbReference type="OrthoDB" id="5912197at2759"/>
<dbReference type="STRING" id="29172.A0A0D8XCH7"/>
<dbReference type="AlphaFoldDB" id="A0A0D8XCH7"/>
<evidence type="ECO:0000313" key="2">
    <source>
        <dbReference type="Proteomes" id="UP000053766"/>
    </source>
</evidence>
<evidence type="ECO:0008006" key="3">
    <source>
        <dbReference type="Google" id="ProtNLM"/>
    </source>
</evidence>
<name>A0A0D8XCH7_DICVI</name>
<dbReference type="Proteomes" id="UP000053766">
    <property type="component" value="Unassembled WGS sequence"/>
</dbReference>
<accession>A0A0D8XCH7</accession>
<dbReference type="EMBL" id="KN717664">
    <property type="protein sequence ID" value="KJH40166.1"/>
    <property type="molecule type" value="Genomic_DNA"/>
</dbReference>
<sequence>MTIAQTPVKNAAKAAKRKSQCSMRDVKNTYIDCFRISLIVQLSYSINPWMDIRRSVDRVKAMEQWTTLKTTLENCGAHVEVMEAEGAELYPDMVFTANAAVVKGNRVYLANFAHPERKGERLEYGAGDALWGGSGDRVLFTGVGPRTDARALRDITEKLHDGSSWKVLGCRLVDPRYDFP</sequence>
<dbReference type="Pfam" id="PF19420">
    <property type="entry name" value="DDAH_eukar"/>
    <property type="match status" value="1"/>
</dbReference>
<reference evidence="2" key="2">
    <citation type="journal article" date="2016" name="Sci. Rep.">
        <title>Dictyocaulus viviparus genome, variome and transcriptome elucidate lungworm biology and support future intervention.</title>
        <authorList>
            <person name="McNulty S.N."/>
            <person name="Strube C."/>
            <person name="Rosa B.A."/>
            <person name="Martin J.C."/>
            <person name="Tyagi R."/>
            <person name="Choi Y.J."/>
            <person name="Wang Q."/>
            <person name="Hallsworth Pepin K."/>
            <person name="Zhang X."/>
            <person name="Ozersky P."/>
            <person name="Wilson R.K."/>
            <person name="Sternberg P.W."/>
            <person name="Gasser R.B."/>
            <person name="Mitreva M."/>
        </authorList>
    </citation>
    <scope>NUCLEOTIDE SEQUENCE [LARGE SCALE GENOMIC DNA]</scope>
    <source>
        <strain evidence="2">HannoverDv2000</strain>
    </source>
</reference>
<keyword evidence="2" id="KW-1185">Reference proteome</keyword>
<dbReference type="SUPFAM" id="SSF55909">
    <property type="entry name" value="Pentein"/>
    <property type="match status" value="1"/>
</dbReference>
<proteinExistence type="predicted"/>